<evidence type="ECO:0000313" key="4">
    <source>
        <dbReference type="EMBL" id="AUM61959.1"/>
    </source>
</evidence>
<name>A0A2K9LSV1_9VIRU</name>
<comment type="similarity">
    <text evidence="1">Belongs to the icosahedral plant coat protein family.</text>
</comment>
<sequence>MPRPKSISTATRSARPVKKRTFAPRQRVVRGRGDYWTDVKSRWGQGGGKYKRAFSNAGSALGAGIGGAPGAAVGSLVGGLVNRAIYALTGFGDYKIKSNALVHETNGPPVVQNRGKEFVIRHREYIQDMYSASGPANSTTSFALQEYPIQPGSFVTFPWLSNIADKFEQYRIEGMLFEFKSMYSDAVVTANGSLGSIILATEYNAGAPPFANKQAMENYEFAQSCKPSVSVLHPIECARSQSVLSELYVRTGTVPPNEDVKTYDFANFYFASQGIPLGGSGNAVNLGELWVTYQISFLKPRITTRSSVYIDSGFAYFSGVPSNPAPGQGNPGFAPYGTVPVPISSIVKRVESNLPIELVADNTFEITLGSVPMAYMFSLSWYSPTNGTWRAPAATLTNATFVNSGTTGSYQTVKIPNNAAGTPGVNGAQSTYFIKTPASTPSNPTARVVISAATFTADQVGGVRFECFINAVPQAIVA</sequence>
<evidence type="ECO:0000256" key="2">
    <source>
        <dbReference type="ARBA" id="ARBA00022561"/>
    </source>
</evidence>
<evidence type="ECO:0000259" key="3">
    <source>
        <dbReference type="Pfam" id="PF00729"/>
    </source>
</evidence>
<evidence type="ECO:0000256" key="1">
    <source>
        <dbReference type="ARBA" id="ARBA00007446"/>
    </source>
</evidence>
<gene>
    <name evidence="4" type="primary">Cap</name>
</gene>
<dbReference type="InterPro" id="IPR029053">
    <property type="entry name" value="Viral_coat"/>
</dbReference>
<dbReference type="GO" id="GO:0019028">
    <property type="term" value="C:viral capsid"/>
    <property type="evidence" value="ECO:0007669"/>
    <property type="project" value="UniProtKB-KW"/>
</dbReference>
<organism evidence="4">
    <name type="scientific">uncultured virus</name>
    <dbReference type="NCBI Taxonomy" id="340016"/>
    <lineage>
        <taxon>Viruses</taxon>
        <taxon>environmental samples</taxon>
    </lineage>
</organism>
<reference evidence="4" key="1">
    <citation type="submission" date="2017-01" db="EMBL/GenBank/DDBJ databases">
        <title>High-throughput sequencing uncovers low homogeneity in the biogeography of single-stranded DNA viruses.</title>
        <authorList>
            <person name="Pearson V.M."/>
            <person name="Rokyta D.R."/>
        </authorList>
    </citation>
    <scope>NUCLEOTIDE SEQUENCE</scope>
</reference>
<accession>A0A2K9LSV1</accession>
<feature type="domain" description="Icosahedral viral capsid protein S" evidence="3">
    <location>
        <begin position="105"/>
        <end position="302"/>
    </location>
</feature>
<proteinExistence type="inferred from homology"/>
<dbReference type="InterPro" id="IPR000937">
    <property type="entry name" value="Capsid_prot_S-dom_vir"/>
</dbReference>
<dbReference type="SUPFAM" id="SSF88633">
    <property type="entry name" value="Positive stranded ssRNA viruses"/>
    <property type="match status" value="1"/>
</dbReference>
<keyword evidence="2" id="KW-0946">Virion</keyword>
<dbReference type="Pfam" id="PF00729">
    <property type="entry name" value="Viral_coat"/>
    <property type="match status" value="1"/>
</dbReference>
<dbReference type="Gene3D" id="2.60.120.20">
    <property type="match status" value="1"/>
</dbReference>
<dbReference type="EMBL" id="KY487946">
    <property type="protein sequence ID" value="AUM61959.1"/>
    <property type="molecule type" value="Genomic_DNA"/>
</dbReference>
<dbReference type="GO" id="GO:0005198">
    <property type="term" value="F:structural molecule activity"/>
    <property type="evidence" value="ECO:0007669"/>
    <property type="project" value="InterPro"/>
</dbReference>
<keyword evidence="2" id="KW-0167">Capsid protein</keyword>
<protein>
    <submittedName>
        <fullName evidence="4">Capsid</fullName>
    </submittedName>
</protein>